<evidence type="ECO:0000256" key="13">
    <source>
        <dbReference type="ARBA" id="ARBA00023157"/>
    </source>
</evidence>
<dbReference type="Pfam" id="PF01180">
    <property type="entry name" value="DHO_dh"/>
    <property type="match status" value="1"/>
</dbReference>
<evidence type="ECO:0000256" key="1">
    <source>
        <dbReference type="ARBA" id="ARBA00001917"/>
    </source>
</evidence>
<evidence type="ECO:0000256" key="9">
    <source>
        <dbReference type="ARBA" id="ARBA00022975"/>
    </source>
</evidence>
<keyword evidence="9" id="KW-0665">Pyrimidine biosynthesis</keyword>
<evidence type="ECO:0000256" key="15">
    <source>
        <dbReference type="NCBIfam" id="TIGR01036"/>
    </source>
</evidence>
<dbReference type="AlphaFoldDB" id="A0A1F7J9F9"/>
<dbReference type="InterPro" id="IPR050074">
    <property type="entry name" value="DHO_dehydrogenase"/>
</dbReference>
<feature type="transmembrane region" description="Helical" evidence="16">
    <location>
        <begin position="90"/>
        <end position="112"/>
    </location>
</feature>
<dbReference type="GO" id="GO:0106430">
    <property type="term" value="F:dihydroorotate dehydrogenase (quinone) activity"/>
    <property type="evidence" value="ECO:0007669"/>
    <property type="project" value="UniProtKB-EC"/>
</dbReference>
<dbReference type="GO" id="GO:0009220">
    <property type="term" value="P:pyrimidine ribonucleotide biosynthetic process"/>
    <property type="evidence" value="ECO:0007669"/>
    <property type="project" value="UniProtKB-UniRule"/>
</dbReference>
<keyword evidence="6" id="KW-0288">FMN</keyword>
<dbReference type="EC" id="1.3.5.2" evidence="15"/>
<evidence type="ECO:0000256" key="8">
    <source>
        <dbReference type="ARBA" id="ARBA00022719"/>
    </source>
</evidence>
<feature type="transmembrane region" description="Helical" evidence="16">
    <location>
        <begin position="57"/>
        <end position="78"/>
    </location>
</feature>
<protein>
    <recommendedName>
        <fullName evidence="15">Dihydroorotate dehydrogenase (quinone)</fullName>
        <ecNumber evidence="15">1.3.5.2</ecNumber>
    </recommendedName>
</protein>
<dbReference type="PANTHER" id="PTHR48109">
    <property type="entry name" value="DIHYDROOROTATE DEHYDROGENASE (QUINONE), MITOCHONDRIAL-RELATED"/>
    <property type="match status" value="1"/>
</dbReference>
<keyword evidence="14" id="KW-0676">Redox-active center</keyword>
<dbReference type="GO" id="GO:0006207">
    <property type="term" value="P:'de novo' pyrimidine nucleobase biosynthetic process"/>
    <property type="evidence" value="ECO:0007669"/>
    <property type="project" value="UniProtKB-UniRule"/>
</dbReference>
<keyword evidence="10 16" id="KW-1133">Transmembrane helix</keyword>
<name>A0A1F7J9F9_9BACT</name>
<keyword evidence="7 16" id="KW-0812">Transmembrane</keyword>
<dbReference type="PANTHER" id="PTHR48109:SF4">
    <property type="entry name" value="DIHYDROOROTATE DEHYDROGENASE (QUINONE), MITOCHONDRIAL"/>
    <property type="match status" value="1"/>
</dbReference>
<comment type="pathway">
    <text evidence="3">Pyrimidine metabolism; UMP biosynthesis via de novo pathway.</text>
</comment>
<dbReference type="EMBL" id="MGAR01000012">
    <property type="protein sequence ID" value="OGK52249.1"/>
    <property type="molecule type" value="Genomic_DNA"/>
</dbReference>
<comment type="caution">
    <text evidence="18">The sequence shown here is derived from an EMBL/GenBank/DDBJ whole genome shotgun (WGS) entry which is preliminary data.</text>
</comment>
<gene>
    <name evidence="18" type="ORF">A2966_02510</name>
</gene>
<keyword evidence="8" id="KW-0874">Quinone</keyword>
<dbReference type="InterPro" id="IPR005720">
    <property type="entry name" value="Dihydroorotate_DH_cat"/>
</dbReference>
<dbReference type="STRING" id="1802067.A2966_02510"/>
<accession>A0A1F7J9F9</accession>
<reference evidence="18 19" key="1">
    <citation type="journal article" date="2016" name="Nat. Commun.">
        <title>Thousands of microbial genomes shed light on interconnected biogeochemical processes in an aquifer system.</title>
        <authorList>
            <person name="Anantharaman K."/>
            <person name="Brown C.T."/>
            <person name="Hug L.A."/>
            <person name="Sharon I."/>
            <person name="Castelle C.J."/>
            <person name="Probst A.J."/>
            <person name="Thomas B.C."/>
            <person name="Singh A."/>
            <person name="Wilkins M.J."/>
            <person name="Karaoz U."/>
            <person name="Brodie E.L."/>
            <person name="Williams K.H."/>
            <person name="Hubbard S.S."/>
            <person name="Banfield J.F."/>
        </authorList>
    </citation>
    <scope>NUCLEOTIDE SEQUENCE [LARGE SCALE GENOMIC DNA]</scope>
</reference>
<feature type="transmembrane region" description="Helical" evidence="16">
    <location>
        <begin position="118"/>
        <end position="138"/>
    </location>
</feature>
<dbReference type="InterPro" id="IPR005719">
    <property type="entry name" value="Dihydroorotate_DH_2"/>
</dbReference>
<dbReference type="GO" id="GO:0005737">
    <property type="term" value="C:cytoplasm"/>
    <property type="evidence" value="ECO:0007669"/>
    <property type="project" value="InterPro"/>
</dbReference>
<evidence type="ECO:0000256" key="7">
    <source>
        <dbReference type="ARBA" id="ARBA00022692"/>
    </source>
</evidence>
<organism evidence="18 19">
    <name type="scientific">Candidatus Roizmanbacteria bacterium RIFCSPLOWO2_01_FULL_41_22</name>
    <dbReference type="NCBI Taxonomy" id="1802067"/>
    <lineage>
        <taxon>Bacteria</taxon>
        <taxon>Candidatus Roizmaniibacteriota</taxon>
    </lineage>
</organism>
<dbReference type="NCBIfam" id="TIGR01036">
    <property type="entry name" value="pyrD_sub2"/>
    <property type="match status" value="1"/>
</dbReference>
<keyword evidence="11" id="KW-0560">Oxidoreductase</keyword>
<evidence type="ECO:0000256" key="14">
    <source>
        <dbReference type="ARBA" id="ARBA00023284"/>
    </source>
</evidence>
<keyword evidence="12 16" id="KW-0472">Membrane</keyword>
<sequence>MKKISPILILIVILLLIGVTDASYLTYEHYRDFLPPCSNNIFLDCGRVLRSQYSVVFGIPLAVLGLIHYIILTMLIVFSVIKKKHWLTDLIFLLSAAGVVISLYLVVLQLFVIRSVCFYCMLSALNSVLLYFLIRYYFWPQYQRLFFIKQGFLYRTIIKPLFFLVDAELVHVSMVNFGAQLGNISVTRGLIKRFYTYDNQMLRQKVAGIVFSNPIGLSAGFDYEAKLTSVLPAIGFGFETVGTITNRPYEGNVKPRLGRLPKSQSLLVNKGFKSEGAEVISKRLESKRFAFPVGISIGRTNIATFKKQKEAVQDIVQAFHKFEKSKVKHTYYELNISCPNLIGGISFYPLPNLKELLDEIKKLHLEKPVFVKMPIEKNDQEVRGMLDLITNYQVAGVIFGNLQKDRRNPVFDRQEIVFWKGKIGHFSGKPTYKRSNELISLAYRHYHQKLVVIGCGGVFTAQDAYTKIKLGASLVELITGMIYQGPQLIGEINLQLVDLLKNDGLKNISQAVGIENR</sequence>
<dbReference type="InterPro" id="IPR044698">
    <property type="entry name" value="VKOR/LTO1"/>
</dbReference>
<dbReference type="SMART" id="SM00756">
    <property type="entry name" value="VKc"/>
    <property type="match status" value="1"/>
</dbReference>
<evidence type="ECO:0000256" key="12">
    <source>
        <dbReference type="ARBA" id="ARBA00023136"/>
    </source>
</evidence>
<dbReference type="Pfam" id="PF07884">
    <property type="entry name" value="VKOR"/>
    <property type="match status" value="1"/>
</dbReference>
<proteinExistence type="inferred from homology"/>
<dbReference type="CDD" id="cd12916">
    <property type="entry name" value="VKOR_1"/>
    <property type="match status" value="1"/>
</dbReference>
<dbReference type="Gene3D" id="3.20.20.70">
    <property type="entry name" value="Aldolase class I"/>
    <property type="match status" value="1"/>
</dbReference>
<dbReference type="Proteomes" id="UP000176480">
    <property type="component" value="Unassembled WGS sequence"/>
</dbReference>
<dbReference type="CDD" id="cd04738">
    <property type="entry name" value="DHOD_2_like"/>
    <property type="match status" value="1"/>
</dbReference>
<dbReference type="InterPro" id="IPR038354">
    <property type="entry name" value="VKOR_sf"/>
</dbReference>
<dbReference type="InterPro" id="IPR012932">
    <property type="entry name" value="VKOR"/>
</dbReference>
<keyword evidence="13" id="KW-1015">Disulfide bond</keyword>
<dbReference type="GO" id="GO:0048038">
    <property type="term" value="F:quinone binding"/>
    <property type="evidence" value="ECO:0007669"/>
    <property type="project" value="UniProtKB-KW"/>
</dbReference>
<comment type="subcellular location">
    <subcellularLocation>
        <location evidence="2">Membrane</location>
        <topology evidence="2">Multi-pass membrane protein</topology>
    </subcellularLocation>
</comment>
<dbReference type="SUPFAM" id="SSF51395">
    <property type="entry name" value="FMN-linked oxidoreductases"/>
    <property type="match status" value="1"/>
</dbReference>
<comment type="cofactor">
    <cofactor evidence="1">
        <name>FMN</name>
        <dbReference type="ChEBI" id="CHEBI:58210"/>
    </cofactor>
</comment>
<evidence type="ECO:0000313" key="18">
    <source>
        <dbReference type="EMBL" id="OGK52249.1"/>
    </source>
</evidence>
<evidence type="ECO:0000256" key="4">
    <source>
        <dbReference type="ARBA" id="ARBA00006214"/>
    </source>
</evidence>
<keyword evidence="5" id="KW-0285">Flavoprotein</keyword>
<evidence type="ECO:0000256" key="10">
    <source>
        <dbReference type="ARBA" id="ARBA00022989"/>
    </source>
</evidence>
<evidence type="ECO:0000256" key="5">
    <source>
        <dbReference type="ARBA" id="ARBA00022630"/>
    </source>
</evidence>
<evidence type="ECO:0000256" key="16">
    <source>
        <dbReference type="SAM" id="Phobius"/>
    </source>
</evidence>
<dbReference type="NCBIfam" id="NF003652">
    <property type="entry name" value="PRK05286.2-5"/>
    <property type="match status" value="1"/>
</dbReference>
<evidence type="ECO:0000256" key="2">
    <source>
        <dbReference type="ARBA" id="ARBA00004141"/>
    </source>
</evidence>
<evidence type="ECO:0000259" key="17">
    <source>
        <dbReference type="SMART" id="SM00756"/>
    </source>
</evidence>
<evidence type="ECO:0000256" key="3">
    <source>
        <dbReference type="ARBA" id="ARBA00004725"/>
    </source>
</evidence>
<evidence type="ECO:0000256" key="6">
    <source>
        <dbReference type="ARBA" id="ARBA00022643"/>
    </source>
</evidence>
<dbReference type="GO" id="GO:0005886">
    <property type="term" value="C:plasma membrane"/>
    <property type="evidence" value="ECO:0007669"/>
    <property type="project" value="TreeGrafter"/>
</dbReference>
<dbReference type="Gene3D" id="1.20.1440.130">
    <property type="entry name" value="VKOR domain"/>
    <property type="match status" value="1"/>
</dbReference>
<comment type="similarity">
    <text evidence="4">Belongs to the VKOR family.</text>
</comment>
<dbReference type="InterPro" id="IPR013785">
    <property type="entry name" value="Aldolase_TIM"/>
</dbReference>
<feature type="domain" description="Vitamin K epoxide reductase" evidence="17">
    <location>
        <begin position="4"/>
        <end position="138"/>
    </location>
</feature>
<evidence type="ECO:0000256" key="11">
    <source>
        <dbReference type="ARBA" id="ARBA00023002"/>
    </source>
</evidence>
<evidence type="ECO:0000313" key="19">
    <source>
        <dbReference type="Proteomes" id="UP000176480"/>
    </source>
</evidence>